<dbReference type="PANTHER" id="PTHR43685:SF5">
    <property type="entry name" value="GLYCOSYLTRANSFERASE EPSE-RELATED"/>
    <property type="match status" value="1"/>
</dbReference>
<organism evidence="5 6">
    <name type="scientific">Goekera deserti</name>
    <dbReference type="NCBI Taxonomy" id="2497753"/>
    <lineage>
        <taxon>Bacteria</taxon>
        <taxon>Bacillati</taxon>
        <taxon>Actinomycetota</taxon>
        <taxon>Actinomycetes</taxon>
        <taxon>Geodermatophilales</taxon>
        <taxon>Geodermatophilaceae</taxon>
        <taxon>Goekera</taxon>
    </lineage>
</organism>
<proteinExistence type="inferred from homology"/>
<dbReference type="InterPro" id="IPR001173">
    <property type="entry name" value="Glyco_trans_2-like"/>
</dbReference>
<comment type="caution">
    <text evidence="5">The sequence shown here is derived from an EMBL/GenBank/DDBJ whole genome shotgun (WGS) entry which is preliminary data.</text>
</comment>
<dbReference type="Proteomes" id="UP000470470">
    <property type="component" value="Unassembled WGS sequence"/>
</dbReference>
<sequence>MPSAVPLVSIGLPVYNGERYLQQTLATLLDQTAGDFELVVCDNASTDSTPAICARAAAADPRVRYVRNPVNIGLGRNFNRVFALSRGRYFRWAMGDDLVTATNLADCLEVLESRPEVVLAVPGWDLVDATGAVHPDTATLAVPHSWSADLERRLEQYVDLLGTPHAIAVMPYLSGLVRSEALWRTGLLGSYPSSDDVLLAELAVQGQLAETGRHSLSIRLHAGSAGHGIGTGDHRAVHRTFFPDAAARSLALWRRRRFPAMLAVLGRADLPADRRRALQARYLRACWRGLR</sequence>
<protein>
    <submittedName>
        <fullName evidence="5">Glycosyltransferase family 2 protein</fullName>
    </submittedName>
</protein>
<gene>
    <name evidence="5" type="ORF">G1H19_13485</name>
</gene>
<reference evidence="5 6" key="1">
    <citation type="submission" date="2020-02" db="EMBL/GenBank/DDBJ databases">
        <title>The whole genome sequence of CPCC 205119.</title>
        <authorList>
            <person name="Jiang Z."/>
        </authorList>
    </citation>
    <scope>NUCLEOTIDE SEQUENCE [LARGE SCALE GENOMIC DNA]</scope>
    <source>
        <strain evidence="5 6">CPCC 205119</strain>
    </source>
</reference>
<evidence type="ECO:0000256" key="2">
    <source>
        <dbReference type="ARBA" id="ARBA00022676"/>
    </source>
</evidence>
<feature type="domain" description="Glycosyltransferase 2-like" evidence="4">
    <location>
        <begin position="9"/>
        <end position="136"/>
    </location>
</feature>
<dbReference type="AlphaFoldDB" id="A0A7K3WGI9"/>
<comment type="similarity">
    <text evidence="1">Belongs to the glycosyltransferase 2 family.</text>
</comment>
<evidence type="ECO:0000259" key="4">
    <source>
        <dbReference type="Pfam" id="PF00535"/>
    </source>
</evidence>
<accession>A0A7K3WGI9</accession>
<dbReference type="CDD" id="cd00761">
    <property type="entry name" value="Glyco_tranf_GTA_type"/>
    <property type="match status" value="1"/>
</dbReference>
<dbReference type="EMBL" id="JAAGWK010000019">
    <property type="protein sequence ID" value="NEL55009.1"/>
    <property type="molecule type" value="Genomic_DNA"/>
</dbReference>
<dbReference type="Gene3D" id="3.90.550.10">
    <property type="entry name" value="Spore Coat Polysaccharide Biosynthesis Protein SpsA, Chain A"/>
    <property type="match status" value="1"/>
</dbReference>
<dbReference type="SUPFAM" id="SSF53448">
    <property type="entry name" value="Nucleotide-diphospho-sugar transferases"/>
    <property type="match status" value="1"/>
</dbReference>
<evidence type="ECO:0000313" key="6">
    <source>
        <dbReference type="Proteomes" id="UP000470470"/>
    </source>
</evidence>
<dbReference type="GO" id="GO:0016757">
    <property type="term" value="F:glycosyltransferase activity"/>
    <property type="evidence" value="ECO:0007669"/>
    <property type="project" value="UniProtKB-KW"/>
</dbReference>
<evidence type="ECO:0000256" key="1">
    <source>
        <dbReference type="ARBA" id="ARBA00006739"/>
    </source>
</evidence>
<evidence type="ECO:0000313" key="5">
    <source>
        <dbReference type="EMBL" id="NEL55009.1"/>
    </source>
</evidence>
<keyword evidence="2" id="KW-0328">Glycosyltransferase</keyword>
<dbReference type="Pfam" id="PF00535">
    <property type="entry name" value="Glycos_transf_2"/>
    <property type="match status" value="1"/>
</dbReference>
<dbReference type="PANTHER" id="PTHR43685">
    <property type="entry name" value="GLYCOSYLTRANSFERASE"/>
    <property type="match status" value="1"/>
</dbReference>
<dbReference type="RefSeq" id="WP_152729455.1">
    <property type="nucleotide sequence ID" value="NZ_JAABOZ010000003.1"/>
</dbReference>
<keyword evidence="6" id="KW-1185">Reference proteome</keyword>
<dbReference type="InterPro" id="IPR029044">
    <property type="entry name" value="Nucleotide-diphossugar_trans"/>
</dbReference>
<name>A0A7K3WGI9_9ACTN</name>
<evidence type="ECO:0000256" key="3">
    <source>
        <dbReference type="ARBA" id="ARBA00022679"/>
    </source>
</evidence>
<keyword evidence="3 5" id="KW-0808">Transferase</keyword>
<dbReference type="InterPro" id="IPR050834">
    <property type="entry name" value="Glycosyltransf_2"/>
</dbReference>